<protein>
    <recommendedName>
        <fullName evidence="3">Group-specific protein</fullName>
    </recommendedName>
</protein>
<evidence type="ECO:0000313" key="1">
    <source>
        <dbReference type="EMBL" id="RID84185.1"/>
    </source>
</evidence>
<dbReference type="AlphaFoldDB" id="A0A398B2V6"/>
<dbReference type="OrthoDB" id="2453381at2"/>
<keyword evidence="2" id="KW-1185">Reference proteome</keyword>
<name>A0A398B2V6_9BACI</name>
<gene>
    <name evidence="1" type="ORF">D1970_13790</name>
</gene>
<dbReference type="RefSeq" id="WP_119113453.1">
    <property type="nucleotide sequence ID" value="NZ_CBCSEO010000010.1"/>
</dbReference>
<dbReference type="Proteomes" id="UP000265816">
    <property type="component" value="Unassembled WGS sequence"/>
</dbReference>
<dbReference type="InterPro" id="IPR046126">
    <property type="entry name" value="DUF6123"/>
</dbReference>
<organism evidence="1 2">
    <name type="scientific">Mesobacillus zeae</name>
    <dbReference type="NCBI Taxonomy" id="1917180"/>
    <lineage>
        <taxon>Bacteria</taxon>
        <taxon>Bacillati</taxon>
        <taxon>Bacillota</taxon>
        <taxon>Bacilli</taxon>
        <taxon>Bacillales</taxon>
        <taxon>Bacillaceae</taxon>
        <taxon>Mesobacillus</taxon>
    </lineage>
</organism>
<reference evidence="1 2" key="1">
    <citation type="submission" date="2018-08" db="EMBL/GenBank/DDBJ databases">
        <title>Bacillus jemisoniae sp. nov., Bacillus chryseoplanitiae sp. nov., Bacillus resnikiae sp. nov., and Bacillus frankliniae sp. nov., isolated from Viking spacecraft and associated surfaces.</title>
        <authorList>
            <person name="Seuylemezian A."/>
            <person name="Vaishampayan P."/>
        </authorList>
    </citation>
    <scope>NUCLEOTIDE SEQUENCE [LARGE SCALE GENOMIC DNA]</scope>
    <source>
        <strain evidence="1 2">JJ-247</strain>
    </source>
</reference>
<comment type="caution">
    <text evidence="1">The sequence shown here is derived from an EMBL/GenBank/DDBJ whole genome shotgun (WGS) entry which is preliminary data.</text>
</comment>
<dbReference type="Pfam" id="PF19618">
    <property type="entry name" value="DUF6123"/>
    <property type="match status" value="1"/>
</dbReference>
<dbReference type="EMBL" id="QWVT01000023">
    <property type="protein sequence ID" value="RID84185.1"/>
    <property type="molecule type" value="Genomic_DNA"/>
</dbReference>
<proteinExistence type="predicted"/>
<accession>A0A398B2V6</accession>
<sequence>MQTLDDYLYTLQSKGFQIGEDASGFIYFGKHYTGMSDELVIAAIEVTLKAQKAFDGSFYISLLETFALNKINTKKEALQYIKEKELLPF</sequence>
<evidence type="ECO:0000313" key="2">
    <source>
        <dbReference type="Proteomes" id="UP000265816"/>
    </source>
</evidence>
<evidence type="ECO:0008006" key="3">
    <source>
        <dbReference type="Google" id="ProtNLM"/>
    </source>
</evidence>